<evidence type="ECO:0000313" key="2">
    <source>
        <dbReference type="Proteomes" id="UP001383192"/>
    </source>
</evidence>
<organism evidence="1 2">
    <name type="scientific">Paramarasmius palmivorus</name>
    <dbReference type="NCBI Taxonomy" id="297713"/>
    <lineage>
        <taxon>Eukaryota</taxon>
        <taxon>Fungi</taxon>
        <taxon>Dikarya</taxon>
        <taxon>Basidiomycota</taxon>
        <taxon>Agaricomycotina</taxon>
        <taxon>Agaricomycetes</taxon>
        <taxon>Agaricomycetidae</taxon>
        <taxon>Agaricales</taxon>
        <taxon>Marasmiineae</taxon>
        <taxon>Marasmiaceae</taxon>
        <taxon>Paramarasmius</taxon>
    </lineage>
</organism>
<dbReference type="EMBL" id="JAYKXP010000044">
    <property type="protein sequence ID" value="KAK7037735.1"/>
    <property type="molecule type" value="Genomic_DNA"/>
</dbReference>
<evidence type="ECO:0000313" key="1">
    <source>
        <dbReference type="EMBL" id="KAK7037735.1"/>
    </source>
</evidence>
<name>A0AAW0CH38_9AGAR</name>
<dbReference type="Proteomes" id="UP001383192">
    <property type="component" value="Unassembled WGS sequence"/>
</dbReference>
<accession>A0AAW0CH38</accession>
<sequence>MGVTLKHCNKPPTRAYWKSEKPTSLYVDVTVGSKVYDHGLERDWDDVSDGSMLRADIRVHRITCLVDGVPSYVSKNTQEIDYELKDTL</sequence>
<dbReference type="AlphaFoldDB" id="A0AAW0CH38"/>
<comment type="caution">
    <text evidence="1">The sequence shown here is derived from an EMBL/GenBank/DDBJ whole genome shotgun (WGS) entry which is preliminary data.</text>
</comment>
<gene>
    <name evidence="1" type="ORF">VNI00_010696</name>
</gene>
<proteinExistence type="predicted"/>
<protein>
    <submittedName>
        <fullName evidence="1">Uncharacterized protein</fullName>
    </submittedName>
</protein>
<keyword evidence="2" id="KW-1185">Reference proteome</keyword>
<reference evidence="1 2" key="1">
    <citation type="submission" date="2024-01" db="EMBL/GenBank/DDBJ databases">
        <title>A draft genome for a cacao thread blight-causing isolate of Paramarasmius palmivorus.</title>
        <authorList>
            <person name="Baruah I.K."/>
            <person name="Bukari Y."/>
            <person name="Amoako-Attah I."/>
            <person name="Meinhardt L.W."/>
            <person name="Bailey B.A."/>
            <person name="Cohen S.P."/>
        </authorList>
    </citation>
    <scope>NUCLEOTIDE SEQUENCE [LARGE SCALE GENOMIC DNA]</scope>
    <source>
        <strain evidence="1 2">GH-12</strain>
    </source>
</reference>